<name>A0A1M6FCB6_9CLOT</name>
<dbReference type="PANTHER" id="PTHR36832:SF2">
    <property type="entry name" value="INTEGRAL MEMBRANE PROTEIN"/>
    <property type="match status" value="1"/>
</dbReference>
<feature type="transmembrane region" description="Helical" evidence="1">
    <location>
        <begin position="116"/>
        <end position="134"/>
    </location>
</feature>
<keyword evidence="1" id="KW-0472">Membrane</keyword>
<reference evidence="2 3" key="1">
    <citation type="submission" date="2016-11" db="EMBL/GenBank/DDBJ databases">
        <authorList>
            <person name="Jaros S."/>
            <person name="Januszkiewicz K."/>
            <person name="Wedrychowicz H."/>
        </authorList>
    </citation>
    <scope>NUCLEOTIDE SEQUENCE [LARGE SCALE GENOMIC DNA]</scope>
    <source>
        <strain evidence="2 3">DSM 21864</strain>
    </source>
</reference>
<gene>
    <name evidence="2" type="ORF">SAMN05444401_1886</name>
</gene>
<evidence type="ECO:0000313" key="2">
    <source>
        <dbReference type="EMBL" id="SHI95301.1"/>
    </source>
</evidence>
<dbReference type="PANTHER" id="PTHR36832">
    <property type="entry name" value="SLR1174 PROTEIN-RELATED"/>
    <property type="match status" value="1"/>
</dbReference>
<dbReference type="EMBL" id="FQZO01000002">
    <property type="protein sequence ID" value="SHI95301.1"/>
    <property type="molecule type" value="Genomic_DNA"/>
</dbReference>
<evidence type="ECO:0000256" key="1">
    <source>
        <dbReference type="SAM" id="Phobius"/>
    </source>
</evidence>
<accession>A0A1M6FCB6</accession>
<dbReference type="Proteomes" id="UP000184080">
    <property type="component" value="Unassembled WGS sequence"/>
</dbReference>
<keyword evidence="1" id="KW-1133">Transmembrane helix</keyword>
<protein>
    <submittedName>
        <fullName evidence="2">ABC-2 type transport system permease protein</fullName>
    </submittedName>
</protein>
<dbReference type="STRING" id="1121298.SAMN05444401_1886"/>
<dbReference type="OrthoDB" id="8582979at2"/>
<dbReference type="RefSeq" id="WP_073005804.1">
    <property type="nucleotide sequence ID" value="NZ_FQZO01000002.1"/>
</dbReference>
<dbReference type="AlphaFoldDB" id="A0A1M6FCB6"/>
<sequence length="267" mass="30533">MRAYYSLFKMRLYKGLQYKAAALAGIFTQFFWGFMQIMIFEAFYKSTSTVQPISLHELIQVIWLQQSFLVFIMLWFRDSELFNLITSGNIAYELCRPTDLYNFWYAKLIAQRLSGALLRCFPILLIAILLPYPYKLNAPPSFIAFILFFVTLVLGLILIVAISMLIYISVFYTLSPTGSLLVFGVFGEFFSGLIIPIPLMPEALKKAMYFLPFRYTSDLPFRIYAGNIGVKEGSLSILVQILWIVLLVIIGKLSMKKALKHVVVQGG</sequence>
<keyword evidence="1" id="KW-0812">Transmembrane</keyword>
<keyword evidence="3" id="KW-1185">Reference proteome</keyword>
<feature type="transmembrane region" description="Helical" evidence="1">
    <location>
        <begin position="233"/>
        <end position="251"/>
    </location>
</feature>
<organism evidence="2 3">
    <name type="scientific">Clostridium amylolyticum</name>
    <dbReference type="NCBI Taxonomy" id="1121298"/>
    <lineage>
        <taxon>Bacteria</taxon>
        <taxon>Bacillati</taxon>
        <taxon>Bacillota</taxon>
        <taxon>Clostridia</taxon>
        <taxon>Eubacteriales</taxon>
        <taxon>Clostridiaceae</taxon>
        <taxon>Clostridium</taxon>
    </lineage>
</organism>
<feature type="transmembrane region" description="Helical" evidence="1">
    <location>
        <begin position="20"/>
        <end position="38"/>
    </location>
</feature>
<feature type="transmembrane region" description="Helical" evidence="1">
    <location>
        <begin position="180"/>
        <end position="199"/>
    </location>
</feature>
<proteinExistence type="predicted"/>
<feature type="transmembrane region" description="Helical" evidence="1">
    <location>
        <begin position="58"/>
        <end position="76"/>
    </location>
</feature>
<feature type="transmembrane region" description="Helical" evidence="1">
    <location>
        <begin position="140"/>
        <end position="168"/>
    </location>
</feature>
<evidence type="ECO:0000313" key="3">
    <source>
        <dbReference type="Proteomes" id="UP000184080"/>
    </source>
</evidence>